<evidence type="ECO:0000256" key="3">
    <source>
        <dbReference type="ARBA" id="ARBA00022692"/>
    </source>
</evidence>
<keyword evidence="3 6" id="KW-0812">Transmembrane</keyword>
<keyword evidence="2" id="KW-1003">Cell membrane</keyword>
<dbReference type="GeneID" id="8365715"/>
<dbReference type="InterPro" id="IPR018076">
    <property type="entry name" value="T2SS_GspF_dom"/>
</dbReference>
<dbReference type="Proteomes" id="UP000001495">
    <property type="component" value="Chromosome"/>
</dbReference>
<keyword evidence="4 6" id="KW-1133">Transmembrane helix</keyword>
<dbReference type="GO" id="GO:0005886">
    <property type="term" value="C:plasma membrane"/>
    <property type="evidence" value="ECO:0007669"/>
    <property type="project" value="UniProtKB-SubCell"/>
</dbReference>
<gene>
    <name evidence="8" type="ordered locus">Mefer_1025</name>
</gene>
<protein>
    <submittedName>
        <fullName evidence="8">Type II secretion system F domain protein</fullName>
    </submittedName>
</protein>
<feature type="transmembrane region" description="Helical" evidence="6">
    <location>
        <begin position="320"/>
        <end position="339"/>
    </location>
</feature>
<evidence type="ECO:0000256" key="6">
    <source>
        <dbReference type="SAM" id="Phobius"/>
    </source>
</evidence>
<evidence type="ECO:0000256" key="1">
    <source>
        <dbReference type="ARBA" id="ARBA00004651"/>
    </source>
</evidence>
<feature type="transmembrane region" description="Helical" evidence="6">
    <location>
        <begin position="139"/>
        <end position="158"/>
    </location>
</feature>
<feature type="transmembrane region" description="Helical" evidence="6">
    <location>
        <begin position="116"/>
        <end position="133"/>
    </location>
</feature>
<evidence type="ECO:0000313" key="8">
    <source>
        <dbReference type="EMBL" id="ACV24843.1"/>
    </source>
</evidence>
<keyword evidence="9" id="KW-1185">Reference proteome</keyword>
<dbReference type="KEGG" id="mfe:Mefer_1025"/>
<dbReference type="RefSeq" id="WP_015791580.1">
    <property type="nucleotide sequence ID" value="NC_013156.1"/>
</dbReference>
<dbReference type="PANTHER" id="PTHR35402:SF1">
    <property type="entry name" value="TYPE II SECRETION SYSTEM PROTEIN GSPF DOMAIN-CONTAINING PROTEIN"/>
    <property type="match status" value="1"/>
</dbReference>
<feature type="domain" description="Type II secretion system protein GspF" evidence="7">
    <location>
        <begin position="178"/>
        <end position="304"/>
    </location>
</feature>
<dbReference type="InterPro" id="IPR056569">
    <property type="entry name" value="ArlJ-like"/>
</dbReference>
<accession>C7P8G1</accession>
<dbReference type="HOGENOM" id="CLU_827975_0_0_2"/>
<dbReference type="eggNOG" id="arCOG01812">
    <property type="taxonomic scope" value="Archaea"/>
</dbReference>
<dbReference type="AlphaFoldDB" id="C7P8G1"/>
<proteinExistence type="predicted"/>
<comment type="subcellular location">
    <subcellularLocation>
        <location evidence="1">Cell membrane</location>
        <topology evidence="1">Multi-pass membrane protein</topology>
    </subcellularLocation>
</comment>
<reference evidence="8" key="1">
    <citation type="submission" date="2009-08" db="EMBL/GenBank/DDBJ databases">
        <title>Complete sequence of chromosome of Methanocaldococcus fervens AG86.</title>
        <authorList>
            <consortium name="US DOE Joint Genome Institute"/>
            <person name="Lucas S."/>
            <person name="Copeland A."/>
            <person name="Lapidus A."/>
            <person name="Glavina del Rio T."/>
            <person name="Tice H."/>
            <person name="Bruce D."/>
            <person name="Goodwin L."/>
            <person name="Pitluck S."/>
            <person name="Chertkov O."/>
            <person name="Detter J.C."/>
            <person name="Han C."/>
            <person name="Tapia R."/>
            <person name="Larimer F."/>
            <person name="Land M."/>
            <person name="Hauser L."/>
            <person name="Kyrpides N."/>
            <person name="Ovchinnikova G."/>
            <person name="Lupa-Sieprawska M."/>
            <person name="Whitman W.B."/>
        </authorList>
    </citation>
    <scope>NUCLEOTIDE SEQUENCE [LARGE SCALE GENOMIC DNA]</scope>
    <source>
        <strain evidence="8">AG86</strain>
    </source>
</reference>
<sequence length="344" mass="39442">MDKNFMEKIKRIKMKLNIFLYKLGIKSLDAETILEIKKIGEESEIDISEFYDVYIEPDIDTLAEKYKDYEFLFYEEEFIKKPAESLSNLLKNTKIFSRNLLRSIGYENEIEYFKRVILYMIIVFIVLLILGILDGNILGGLFKGIFGAISVLVLSIFYPKIRLIMFKEEVKLQVLFTLLYMVSILRAGASLPEILETISKSNEYGFISFEARSIIRDVNVSGYTLVEALERAKLRTEIPLLKKLYDQMIIGYNKGNLSMLLEKLYEDIVRDSLSKLDSSKFMIQNLGNLTFGVGLILPFAGMILSTMISNQGFPGILNTLDLLLTKIGPLLTLIFGIFVKLKID</sequence>
<evidence type="ECO:0000313" key="9">
    <source>
        <dbReference type="Proteomes" id="UP000001495"/>
    </source>
</evidence>
<evidence type="ECO:0000256" key="4">
    <source>
        <dbReference type="ARBA" id="ARBA00022989"/>
    </source>
</evidence>
<organism evidence="8 9">
    <name type="scientific">Methanocaldococcus fervens (strain DSM 4213 / JCM 15782 / AG86)</name>
    <name type="common">Methanococcus fervens</name>
    <dbReference type="NCBI Taxonomy" id="573064"/>
    <lineage>
        <taxon>Archaea</taxon>
        <taxon>Methanobacteriati</taxon>
        <taxon>Methanobacteriota</taxon>
        <taxon>Methanomada group</taxon>
        <taxon>Methanococci</taxon>
        <taxon>Methanococcales</taxon>
        <taxon>Methanocaldococcaceae</taxon>
        <taxon>Methanocaldococcus</taxon>
    </lineage>
</organism>
<keyword evidence="5 6" id="KW-0472">Membrane</keyword>
<evidence type="ECO:0000256" key="5">
    <source>
        <dbReference type="ARBA" id="ARBA00023136"/>
    </source>
</evidence>
<dbReference type="PANTHER" id="PTHR35402">
    <property type="entry name" value="INTEGRAL MEMBRANE PROTEIN-RELATED"/>
    <property type="match status" value="1"/>
</dbReference>
<dbReference type="STRING" id="573064.Mefer_1025"/>
<dbReference type="EMBL" id="CP001696">
    <property type="protein sequence ID" value="ACV24843.1"/>
    <property type="molecule type" value="Genomic_DNA"/>
</dbReference>
<evidence type="ECO:0000256" key="2">
    <source>
        <dbReference type="ARBA" id="ARBA00022475"/>
    </source>
</evidence>
<feature type="transmembrane region" description="Helical" evidence="6">
    <location>
        <begin position="289"/>
        <end position="308"/>
    </location>
</feature>
<evidence type="ECO:0000259" key="7">
    <source>
        <dbReference type="Pfam" id="PF00482"/>
    </source>
</evidence>
<name>C7P8G1_METFA</name>
<dbReference type="Pfam" id="PF00482">
    <property type="entry name" value="T2SSF"/>
    <property type="match status" value="1"/>
</dbReference>